<feature type="transmembrane region" description="Helical" evidence="9">
    <location>
        <begin position="89"/>
        <end position="108"/>
    </location>
</feature>
<dbReference type="InterPro" id="IPR035906">
    <property type="entry name" value="MetI-like_sf"/>
</dbReference>
<evidence type="ECO:0000256" key="1">
    <source>
        <dbReference type="ARBA" id="ARBA00004429"/>
    </source>
</evidence>
<dbReference type="NCBIfam" id="TIGR01726">
    <property type="entry name" value="HEQRo_perm_3TM"/>
    <property type="match status" value="1"/>
</dbReference>
<evidence type="ECO:0000256" key="9">
    <source>
        <dbReference type="RuleBase" id="RU363032"/>
    </source>
</evidence>
<keyword evidence="12" id="KW-1185">Reference proteome</keyword>
<comment type="subcellular location">
    <subcellularLocation>
        <location evidence="1">Cell inner membrane</location>
        <topology evidence="1">Multi-pass membrane protein</topology>
    </subcellularLocation>
    <subcellularLocation>
        <location evidence="9">Cell membrane</location>
        <topology evidence="9">Multi-pass membrane protein</topology>
    </subcellularLocation>
</comment>
<organism evidence="11 12">
    <name type="scientific">Limoniibacter endophyticus</name>
    <dbReference type="NCBI Taxonomy" id="1565040"/>
    <lineage>
        <taxon>Bacteria</taxon>
        <taxon>Pseudomonadati</taxon>
        <taxon>Pseudomonadota</taxon>
        <taxon>Alphaproteobacteria</taxon>
        <taxon>Hyphomicrobiales</taxon>
        <taxon>Bartonellaceae</taxon>
        <taxon>Limoniibacter</taxon>
    </lineage>
</organism>
<dbReference type="InterPro" id="IPR010065">
    <property type="entry name" value="AA_ABC_transptr_permease_3TM"/>
</dbReference>
<name>A0A8J3DQZ6_9HYPH</name>
<dbReference type="Pfam" id="PF00528">
    <property type="entry name" value="BPD_transp_1"/>
    <property type="match status" value="1"/>
</dbReference>
<evidence type="ECO:0000256" key="2">
    <source>
        <dbReference type="ARBA" id="ARBA00010072"/>
    </source>
</evidence>
<dbReference type="GO" id="GO:0043190">
    <property type="term" value="C:ATP-binding cassette (ABC) transporter complex"/>
    <property type="evidence" value="ECO:0007669"/>
    <property type="project" value="InterPro"/>
</dbReference>
<keyword evidence="6" id="KW-0029">Amino-acid transport</keyword>
<accession>A0A8J3DQZ6</accession>
<dbReference type="PROSITE" id="PS50928">
    <property type="entry name" value="ABC_TM1"/>
    <property type="match status" value="1"/>
</dbReference>
<keyword evidence="5 9" id="KW-0812">Transmembrane</keyword>
<protein>
    <submittedName>
        <fullName evidence="11">Amino acid ABC transporter</fullName>
    </submittedName>
</protein>
<evidence type="ECO:0000259" key="10">
    <source>
        <dbReference type="PROSITE" id="PS50928"/>
    </source>
</evidence>
<reference evidence="11" key="1">
    <citation type="journal article" date="2014" name="Int. J. Syst. Evol. Microbiol.">
        <title>Complete genome sequence of Corynebacterium casei LMG S-19264T (=DSM 44701T), isolated from a smear-ripened cheese.</title>
        <authorList>
            <consortium name="US DOE Joint Genome Institute (JGI-PGF)"/>
            <person name="Walter F."/>
            <person name="Albersmeier A."/>
            <person name="Kalinowski J."/>
            <person name="Ruckert C."/>
        </authorList>
    </citation>
    <scope>NUCLEOTIDE SEQUENCE</scope>
    <source>
        <strain evidence="11">KCTC 42097</strain>
    </source>
</reference>
<keyword evidence="8 9" id="KW-0472">Membrane</keyword>
<dbReference type="GO" id="GO:0006865">
    <property type="term" value="P:amino acid transport"/>
    <property type="evidence" value="ECO:0007669"/>
    <property type="project" value="UniProtKB-KW"/>
</dbReference>
<evidence type="ECO:0000256" key="4">
    <source>
        <dbReference type="ARBA" id="ARBA00022475"/>
    </source>
</evidence>
<dbReference type="GO" id="GO:0022857">
    <property type="term" value="F:transmembrane transporter activity"/>
    <property type="evidence" value="ECO:0007669"/>
    <property type="project" value="InterPro"/>
</dbReference>
<dbReference type="Gene3D" id="1.10.3720.10">
    <property type="entry name" value="MetI-like"/>
    <property type="match status" value="1"/>
</dbReference>
<evidence type="ECO:0000256" key="5">
    <source>
        <dbReference type="ARBA" id="ARBA00022692"/>
    </source>
</evidence>
<evidence type="ECO:0000256" key="6">
    <source>
        <dbReference type="ARBA" id="ARBA00022970"/>
    </source>
</evidence>
<dbReference type="Proteomes" id="UP000641137">
    <property type="component" value="Unassembled WGS sequence"/>
</dbReference>
<evidence type="ECO:0000256" key="7">
    <source>
        <dbReference type="ARBA" id="ARBA00022989"/>
    </source>
</evidence>
<dbReference type="SUPFAM" id="SSF161098">
    <property type="entry name" value="MetI-like"/>
    <property type="match status" value="1"/>
</dbReference>
<dbReference type="EMBL" id="BMZO01000003">
    <property type="protein sequence ID" value="GHC68034.1"/>
    <property type="molecule type" value="Genomic_DNA"/>
</dbReference>
<comment type="caution">
    <text evidence="11">The sequence shown here is derived from an EMBL/GenBank/DDBJ whole genome shotgun (WGS) entry which is preliminary data.</text>
</comment>
<feature type="transmembrane region" description="Helical" evidence="9">
    <location>
        <begin position="38"/>
        <end position="59"/>
    </location>
</feature>
<keyword evidence="7 9" id="KW-1133">Transmembrane helix</keyword>
<dbReference type="CDD" id="cd06261">
    <property type="entry name" value="TM_PBP2"/>
    <property type="match status" value="1"/>
</dbReference>
<keyword evidence="3 9" id="KW-0813">Transport</keyword>
<dbReference type="PANTHER" id="PTHR30614">
    <property type="entry name" value="MEMBRANE COMPONENT OF AMINO ACID ABC TRANSPORTER"/>
    <property type="match status" value="1"/>
</dbReference>
<dbReference type="InterPro" id="IPR000515">
    <property type="entry name" value="MetI-like"/>
</dbReference>
<comment type="similarity">
    <text evidence="2">Belongs to the binding-protein-dependent transport system permease family. HisMQ subfamily.</text>
</comment>
<dbReference type="InterPro" id="IPR043429">
    <property type="entry name" value="ArtM/GltK/GlnP/TcyL/YhdX-like"/>
</dbReference>
<dbReference type="RefSeq" id="WP_189488991.1">
    <property type="nucleotide sequence ID" value="NZ_BMZO01000003.1"/>
</dbReference>
<feature type="domain" description="ABC transmembrane type-1" evidence="10">
    <location>
        <begin position="36"/>
        <end position="231"/>
    </location>
</feature>
<feature type="transmembrane region" description="Helical" evidence="9">
    <location>
        <begin position="215"/>
        <end position="237"/>
    </location>
</feature>
<dbReference type="PANTHER" id="PTHR30614:SF0">
    <property type="entry name" value="L-CYSTINE TRANSPORT SYSTEM PERMEASE PROTEIN TCYL"/>
    <property type="match status" value="1"/>
</dbReference>
<keyword evidence="4" id="KW-1003">Cell membrane</keyword>
<reference evidence="11" key="2">
    <citation type="submission" date="2020-09" db="EMBL/GenBank/DDBJ databases">
        <authorList>
            <person name="Sun Q."/>
            <person name="Kim S."/>
        </authorList>
    </citation>
    <scope>NUCLEOTIDE SEQUENCE</scope>
    <source>
        <strain evidence="11">KCTC 42097</strain>
    </source>
</reference>
<evidence type="ECO:0000313" key="12">
    <source>
        <dbReference type="Proteomes" id="UP000641137"/>
    </source>
</evidence>
<evidence type="ECO:0000313" key="11">
    <source>
        <dbReference type="EMBL" id="GHC68034.1"/>
    </source>
</evidence>
<proteinExistence type="inferred from homology"/>
<evidence type="ECO:0000256" key="3">
    <source>
        <dbReference type="ARBA" id="ARBA00022448"/>
    </source>
</evidence>
<dbReference type="AlphaFoldDB" id="A0A8J3DQZ6"/>
<feature type="transmembrane region" description="Helical" evidence="9">
    <location>
        <begin position="114"/>
        <end position="138"/>
    </location>
</feature>
<sequence>MIESMSTFFRNLNETAGLNFIVFYDEYEFDRFIEGASLSLQLMALSILLSLVIGILGAWAQTSKSALVRVAVDAYIQAFRNTPPMIQLLFFYFGLGAFTPAVDMGGYYEPVISSFGWAVIALGIFGGAFNVEIFRAGLEAVPETTKEAAESLSFSNWQIYMYVTLPLAFRISLPALTNNLVSLAKTTSLAYVIAVPEMTYVLNQVWSDNINVPEMILLLFLFYVIVVSLLASVLHAIEHRLALPGYGNE</sequence>
<gene>
    <name evidence="11" type="ORF">GCM10010136_12730</name>
</gene>
<evidence type="ECO:0000256" key="8">
    <source>
        <dbReference type="ARBA" id="ARBA00023136"/>
    </source>
</evidence>